<dbReference type="AlphaFoldDB" id="A0A220MG88"/>
<evidence type="ECO:0000256" key="1">
    <source>
        <dbReference type="ARBA" id="ARBA00004127"/>
    </source>
</evidence>
<feature type="transmembrane region" description="Helical" evidence="6">
    <location>
        <begin position="33"/>
        <end position="54"/>
    </location>
</feature>
<evidence type="ECO:0000256" key="3">
    <source>
        <dbReference type="ARBA" id="ARBA00022692"/>
    </source>
</evidence>
<comment type="similarity">
    <text evidence="2">Belongs to the EamA transporter family.</text>
</comment>
<feature type="transmembrane region" description="Helical" evidence="6">
    <location>
        <begin position="97"/>
        <end position="115"/>
    </location>
</feature>
<feature type="transmembrane region" description="Helical" evidence="6">
    <location>
        <begin position="127"/>
        <end position="149"/>
    </location>
</feature>
<accession>A0A220MG88</accession>
<dbReference type="PANTHER" id="PTHR32322">
    <property type="entry name" value="INNER MEMBRANE TRANSPORTER"/>
    <property type="match status" value="1"/>
</dbReference>
<evidence type="ECO:0000259" key="7">
    <source>
        <dbReference type="Pfam" id="PF00892"/>
    </source>
</evidence>
<evidence type="ECO:0000256" key="2">
    <source>
        <dbReference type="ARBA" id="ARBA00007362"/>
    </source>
</evidence>
<feature type="transmembrane region" description="Helical" evidence="6">
    <location>
        <begin position="7"/>
        <end position="27"/>
    </location>
</feature>
<gene>
    <name evidence="8" type="ORF">BP422_09815</name>
</gene>
<organism evidence="8 9">
    <name type="scientific">Brevibacillus formosus</name>
    <dbReference type="NCBI Taxonomy" id="54913"/>
    <lineage>
        <taxon>Bacteria</taxon>
        <taxon>Bacillati</taxon>
        <taxon>Bacillota</taxon>
        <taxon>Bacilli</taxon>
        <taxon>Bacillales</taxon>
        <taxon>Paenibacillaceae</taxon>
        <taxon>Brevibacillus</taxon>
    </lineage>
</organism>
<dbReference type="SUPFAM" id="SSF103481">
    <property type="entry name" value="Multidrug resistance efflux transporter EmrE"/>
    <property type="match status" value="2"/>
</dbReference>
<dbReference type="RefSeq" id="WP_088907608.1">
    <property type="nucleotide sequence ID" value="NZ_CP018145.1"/>
</dbReference>
<dbReference type="EMBL" id="CP018145">
    <property type="protein sequence ID" value="ASJ53819.1"/>
    <property type="molecule type" value="Genomic_DNA"/>
</dbReference>
<comment type="subcellular location">
    <subcellularLocation>
        <location evidence="1">Endomembrane system</location>
        <topology evidence="1">Multi-pass membrane protein</topology>
    </subcellularLocation>
</comment>
<sequence>MNRTNYLLLLGIGLIWGSQFFFVDLVISSIPPVTLAACKALLGAITLAVLYGLSRNKESISEPAKAWKLFIWVGLLEAVVPFILIGYGQQFINSSTASILLGTGPIFTILFVKIFSPSEKLPLNKWLSILLGFAGLCLLFSPDFCSFALGGSSVGYIALLGASISFSASLLLIKRLPPMSSILAMRNVLWIASVVLIPLAFIYEDPFGVRLNWQQVIYVFILGVFQAGIVYMMYNTLIKRTGATFASLTNYLVPLFGVLLGSIILGDQLTWNAIVALVIIFISMAISEKRTKQPRRAIKAK</sequence>
<keyword evidence="5 6" id="KW-0472">Membrane</keyword>
<dbReference type="KEGG" id="bfm:BP422_09815"/>
<evidence type="ECO:0000256" key="6">
    <source>
        <dbReference type="SAM" id="Phobius"/>
    </source>
</evidence>
<dbReference type="InterPro" id="IPR000620">
    <property type="entry name" value="EamA_dom"/>
</dbReference>
<feature type="transmembrane region" description="Helical" evidence="6">
    <location>
        <begin position="269"/>
        <end position="286"/>
    </location>
</feature>
<feature type="domain" description="EamA" evidence="7">
    <location>
        <begin position="6"/>
        <end position="140"/>
    </location>
</feature>
<keyword evidence="3 6" id="KW-0812">Transmembrane</keyword>
<dbReference type="PANTHER" id="PTHR32322:SF9">
    <property type="entry name" value="AMINO-ACID METABOLITE EFFLUX PUMP-RELATED"/>
    <property type="match status" value="1"/>
</dbReference>
<feature type="domain" description="EamA" evidence="7">
    <location>
        <begin position="155"/>
        <end position="286"/>
    </location>
</feature>
<feature type="transmembrane region" description="Helical" evidence="6">
    <location>
        <begin position="185"/>
        <end position="203"/>
    </location>
</feature>
<dbReference type="Pfam" id="PF00892">
    <property type="entry name" value="EamA"/>
    <property type="match status" value="2"/>
</dbReference>
<dbReference type="InterPro" id="IPR037185">
    <property type="entry name" value="EmrE-like"/>
</dbReference>
<feature type="transmembrane region" description="Helical" evidence="6">
    <location>
        <begin position="66"/>
        <end position="85"/>
    </location>
</feature>
<dbReference type="Proteomes" id="UP000197781">
    <property type="component" value="Chromosome"/>
</dbReference>
<keyword evidence="4 6" id="KW-1133">Transmembrane helix</keyword>
<evidence type="ECO:0000256" key="5">
    <source>
        <dbReference type="ARBA" id="ARBA00023136"/>
    </source>
</evidence>
<dbReference type="InterPro" id="IPR050638">
    <property type="entry name" value="AA-Vitamin_Transporters"/>
</dbReference>
<evidence type="ECO:0000256" key="4">
    <source>
        <dbReference type="ARBA" id="ARBA00022989"/>
    </source>
</evidence>
<dbReference type="GO" id="GO:0016020">
    <property type="term" value="C:membrane"/>
    <property type="evidence" value="ECO:0007669"/>
    <property type="project" value="UniProtKB-SubCell"/>
</dbReference>
<evidence type="ECO:0000313" key="9">
    <source>
        <dbReference type="Proteomes" id="UP000197781"/>
    </source>
</evidence>
<evidence type="ECO:0000313" key="8">
    <source>
        <dbReference type="EMBL" id="ASJ53819.1"/>
    </source>
</evidence>
<reference evidence="8 9" key="1">
    <citation type="submission" date="2016-11" db="EMBL/GenBank/DDBJ databases">
        <authorList>
            <person name="Jaros S."/>
            <person name="Januszkiewicz K."/>
            <person name="Wedrychowicz H."/>
        </authorList>
    </citation>
    <scope>NUCLEOTIDE SEQUENCE [LARGE SCALE GENOMIC DNA]</scope>
    <source>
        <strain evidence="8 9">NF2</strain>
    </source>
</reference>
<protein>
    <submittedName>
        <fullName evidence="8">EamA family transporter</fullName>
    </submittedName>
</protein>
<feature type="transmembrane region" description="Helical" evidence="6">
    <location>
        <begin position="155"/>
        <end position="173"/>
    </location>
</feature>
<proteinExistence type="inferred from homology"/>
<feature type="transmembrane region" description="Helical" evidence="6">
    <location>
        <begin position="241"/>
        <end position="263"/>
    </location>
</feature>
<feature type="transmembrane region" description="Helical" evidence="6">
    <location>
        <begin position="215"/>
        <end position="234"/>
    </location>
</feature>
<name>A0A220MG88_9BACL</name>